<gene>
    <name evidence="3" type="ORF">CE91St16_26660</name>
</gene>
<feature type="chain" id="PRO_5041389761" description="Endonuclease/exonuclease/phosphatase domain-containing protein" evidence="1">
    <location>
        <begin position="26"/>
        <end position="274"/>
    </location>
</feature>
<evidence type="ECO:0000259" key="2">
    <source>
        <dbReference type="Pfam" id="PF03372"/>
    </source>
</evidence>
<dbReference type="InterPro" id="IPR036691">
    <property type="entry name" value="Endo/exonu/phosph_ase_sf"/>
</dbReference>
<accession>A0AA37KT39</accession>
<dbReference type="PANTHER" id="PTHR14859:SF1">
    <property type="entry name" value="PGAP2-INTERACTING PROTEIN"/>
    <property type="match status" value="1"/>
</dbReference>
<evidence type="ECO:0000313" key="4">
    <source>
        <dbReference type="Proteomes" id="UP001055105"/>
    </source>
</evidence>
<keyword evidence="1" id="KW-0732">Signal</keyword>
<dbReference type="Pfam" id="PF03372">
    <property type="entry name" value="Exo_endo_phos"/>
    <property type="match status" value="1"/>
</dbReference>
<name>A0AA37KT39_9BACT</name>
<dbReference type="GO" id="GO:0006506">
    <property type="term" value="P:GPI anchor biosynthetic process"/>
    <property type="evidence" value="ECO:0007669"/>
    <property type="project" value="TreeGrafter"/>
</dbReference>
<reference evidence="3" key="1">
    <citation type="submission" date="2022-01" db="EMBL/GenBank/DDBJ databases">
        <title>Novel bile acid biosynthetic pathways are enriched in the microbiome of centenarians.</title>
        <authorList>
            <person name="Sato Y."/>
            <person name="Atarashi K."/>
            <person name="Plichta R.D."/>
            <person name="Arai Y."/>
            <person name="Sasajima S."/>
            <person name="Kearney M.S."/>
            <person name="Suda W."/>
            <person name="Takeshita K."/>
            <person name="Sasaki T."/>
            <person name="Okamoto S."/>
            <person name="Skelly N.A."/>
            <person name="Okamura Y."/>
            <person name="Vlamakis H."/>
            <person name="Li Y."/>
            <person name="Tanoue T."/>
            <person name="Takei H."/>
            <person name="Nittono H."/>
            <person name="Narushima S."/>
            <person name="Irie J."/>
            <person name="Itoh H."/>
            <person name="Moriya K."/>
            <person name="Sugiura Y."/>
            <person name="Suematsu M."/>
            <person name="Moritoki N."/>
            <person name="Shibata S."/>
            <person name="Littman R.D."/>
            <person name="Fischbach A.M."/>
            <person name="Uwamino Y."/>
            <person name="Inoue T."/>
            <person name="Honda A."/>
            <person name="Hattori M."/>
            <person name="Murai T."/>
            <person name="Xavier J.R."/>
            <person name="Hirose N."/>
            <person name="Honda K."/>
        </authorList>
    </citation>
    <scope>NUCLEOTIDE SEQUENCE</scope>
    <source>
        <strain evidence="3">CE91-St16</strain>
    </source>
</reference>
<dbReference type="Gene3D" id="3.60.10.10">
    <property type="entry name" value="Endonuclease/exonuclease/phosphatase"/>
    <property type="match status" value="1"/>
</dbReference>
<evidence type="ECO:0000313" key="3">
    <source>
        <dbReference type="EMBL" id="GKI19758.1"/>
    </source>
</evidence>
<dbReference type="InterPro" id="IPR005135">
    <property type="entry name" value="Endo/exonuclease/phosphatase"/>
</dbReference>
<dbReference type="GO" id="GO:0016020">
    <property type="term" value="C:membrane"/>
    <property type="evidence" value="ECO:0007669"/>
    <property type="project" value="GOC"/>
</dbReference>
<dbReference type="InterPro" id="IPR051916">
    <property type="entry name" value="GPI-anchor_lipid_remodeler"/>
</dbReference>
<dbReference type="Proteomes" id="UP001055105">
    <property type="component" value="Unassembled WGS sequence"/>
</dbReference>
<dbReference type="AlphaFoldDB" id="A0AA37KT39"/>
<organism evidence="3 4">
    <name type="scientific">Alistipes finegoldii</name>
    <dbReference type="NCBI Taxonomy" id="214856"/>
    <lineage>
        <taxon>Bacteria</taxon>
        <taxon>Pseudomonadati</taxon>
        <taxon>Bacteroidota</taxon>
        <taxon>Bacteroidia</taxon>
        <taxon>Bacteroidales</taxon>
        <taxon>Rikenellaceae</taxon>
        <taxon>Alistipes</taxon>
    </lineage>
</organism>
<evidence type="ECO:0000256" key="1">
    <source>
        <dbReference type="SAM" id="SignalP"/>
    </source>
</evidence>
<dbReference type="EMBL" id="BQOL01000002">
    <property type="protein sequence ID" value="GKI19758.1"/>
    <property type="molecule type" value="Genomic_DNA"/>
</dbReference>
<feature type="signal peptide" evidence="1">
    <location>
        <begin position="1"/>
        <end position="25"/>
    </location>
</feature>
<protein>
    <recommendedName>
        <fullName evidence="2">Endonuclease/exonuclease/phosphatase domain-containing protein</fullName>
    </recommendedName>
</protein>
<dbReference type="GO" id="GO:0003824">
    <property type="term" value="F:catalytic activity"/>
    <property type="evidence" value="ECO:0007669"/>
    <property type="project" value="InterPro"/>
</dbReference>
<dbReference type="RefSeq" id="WP_244076841.1">
    <property type="nucleotide sequence ID" value="NZ_AP025581.1"/>
</dbReference>
<comment type="caution">
    <text evidence="3">The sequence shown here is derived from an EMBL/GenBank/DDBJ whole genome shotgun (WGS) entry which is preliminary data.</text>
</comment>
<sequence length="274" mass="29896">MKINKYILGAGALLCMMLPAASAQAQDVKLKCMEWNIKSFEYDDNSNAVYFEIAEAMEKIKAENPDIVCFNEFETATGRMSSVEKLTECAQSLGMFPFFVFSYNKDNGAYGNGILSKYPIVNSASVLLGMYTGADQRSAGWADILVPTDSKPEGVKVRIVCTHLDAFGGDETCLGQAKEVIEHAIAPAVAENLPVLIMGDMNCGPSSSAIREYEKTGTRLCNNDGTFGGYSKLDYFISFPQGKWSCSDYKVVKGDRLNVISDHYPIAGTAVLKN</sequence>
<dbReference type="PANTHER" id="PTHR14859">
    <property type="entry name" value="CALCOFLUOR WHITE HYPERSENSITIVE PROTEIN PRECURSOR"/>
    <property type="match status" value="1"/>
</dbReference>
<proteinExistence type="predicted"/>
<feature type="domain" description="Endonuclease/exonuclease/phosphatase" evidence="2">
    <location>
        <begin position="34"/>
        <end position="240"/>
    </location>
</feature>
<dbReference type="SUPFAM" id="SSF56219">
    <property type="entry name" value="DNase I-like"/>
    <property type="match status" value="1"/>
</dbReference>